<protein>
    <recommendedName>
        <fullName evidence="3">Mannose-6-phosphate isomerase</fullName>
    </recommendedName>
</protein>
<dbReference type="OrthoDB" id="10404882at2759"/>
<accession>A0A1J8Q8P0</accession>
<dbReference type="EMBL" id="LVVM01005837">
    <property type="protein sequence ID" value="OJA09656.1"/>
    <property type="molecule type" value="Genomic_DNA"/>
</dbReference>
<dbReference type="Proteomes" id="UP000183567">
    <property type="component" value="Unassembled WGS sequence"/>
</dbReference>
<dbReference type="AlphaFoldDB" id="A0A1J8Q8P0"/>
<dbReference type="STRING" id="180088.A0A1J8Q8P0"/>
<evidence type="ECO:0000313" key="2">
    <source>
        <dbReference type="Proteomes" id="UP000183567"/>
    </source>
</evidence>
<sequence length="130" mass="14396">MSPLPRANQAAATLQIGQLLSGHLVAHPILSESLEVSSWKETDTERQDKSLVLWLHGMYPDDNGVFRAFMLKPGHTFSVAAGEPYAYVTGGKEIHRVLLNALKHFFQTLSTPNNTIVIAFSPPEERDVNN</sequence>
<reference evidence="1 2" key="1">
    <citation type="submission" date="2016-03" db="EMBL/GenBank/DDBJ databases">
        <title>Comparative genomics of the ectomycorrhizal sister species Rhizopogon vinicolor and Rhizopogon vesiculosus (Basidiomycota: Boletales) reveals a divergence of the mating type B locus.</title>
        <authorList>
            <person name="Mujic A.B."/>
            <person name="Kuo A."/>
            <person name="Tritt A."/>
            <person name="Lipzen A."/>
            <person name="Chen C."/>
            <person name="Johnson J."/>
            <person name="Sharma A."/>
            <person name="Barry K."/>
            <person name="Grigoriev I.V."/>
            <person name="Spatafora J.W."/>
        </authorList>
    </citation>
    <scope>NUCLEOTIDE SEQUENCE [LARGE SCALE GENOMIC DNA]</scope>
    <source>
        <strain evidence="1 2">AM-OR11-056</strain>
    </source>
</reference>
<gene>
    <name evidence="1" type="ORF">AZE42_03668</name>
</gene>
<dbReference type="InterPro" id="IPR011051">
    <property type="entry name" value="RmlC_Cupin_sf"/>
</dbReference>
<evidence type="ECO:0000313" key="1">
    <source>
        <dbReference type="EMBL" id="OJA09656.1"/>
    </source>
</evidence>
<dbReference type="SUPFAM" id="SSF51182">
    <property type="entry name" value="RmlC-like cupins"/>
    <property type="match status" value="1"/>
</dbReference>
<name>A0A1J8Q8P0_9AGAM</name>
<organism evidence="1 2">
    <name type="scientific">Rhizopogon vesiculosus</name>
    <dbReference type="NCBI Taxonomy" id="180088"/>
    <lineage>
        <taxon>Eukaryota</taxon>
        <taxon>Fungi</taxon>
        <taxon>Dikarya</taxon>
        <taxon>Basidiomycota</taxon>
        <taxon>Agaricomycotina</taxon>
        <taxon>Agaricomycetes</taxon>
        <taxon>Agaricomycetidae</taxon>
        <taxon>Boletales</taxon>
        <taxon>Suillineae</taxon>
        <taxon>Rhizopogonaceae</taxon>
        <taxon>Rhizopogon</taxon>
    </lineage>
</organism>
<keyword evidence="2" id="KW-1185">Reference proteome</keyword>
<evidence type="ECO:0008006" key="3">
    <source>
        <dbReference type="Google" id="ProtNLM"/>
    </source>
</evidence>
<proteinExistence type="predicted"/>
<comment type="caution">
    <text evidence="1">The sequence shown here is derived from an EMBL/GenBank/DDBJ whole genome shotgun (WGS) entry which is preliminary data.</text>
</comment>